<dbReference type="InterPro" id="IPR002110">
    <property type="entry name" value="Ankyrin_rpt"/>
</dbReference>
<keyword evidence="2 3" id="KW-0040">ANK repeat</keyword>
<keyword evidence="1" id="KW-0677">Repeat</keyword>
<sequence length="137" mass="15229">MDLNVIDLLIAHGANINHADRNGITALHIMARNLRQVKAAQFLIHRGADVNAKTLKGDTPLCEAAGRGALLKRDVWTQENEYVTLDDRIKTQDTMMGVLQDAGGSLDEPNAAGKTPRQLLEQKRASWYKESNRRTIL</sequence>
<protein>
    <submittedName>
        <fullName evidence="4">Ankyrin repeat-containing domain protein</fullName>
    </submittedName>
</protein>
<accession>A0A7U2R3E4</accession>
<dbReference type="Gene3D" id="1.25.40.20">
    <property type="entry name" value="Ankyrin repeat-containing domain"/>
    <property type="match status" value="1"/>
</dbReference>
<dbReference type="InterPro" id="IPR050745">
    <property type="entry name" value="Multifunctional_regulatory"/>
</dbReference>
<proteinExistence type="predicted"/>
<dbReference type="SMART" id="SM00248">
    <property type="entry name" value="ANK"/>
    <property type="match status" value="1"/>
</dbReference>
<evidence type="ECO:0000256" key="1">
    <source>
        <dbReference type="ARBA" id="ARBA00022737"/>
    </source>
</evidence>
<keyword evidence="5" id="KW-1185">Reference proteome</keyword>
<dbReference type="PROSITE" id="PS50297">
    <property type="entry name" value="ANK_REP_REGION"/>
    <property type="match status" value="1"/>
</dbReference>
<feature type="repeat" description="ANK" evidence="3">
    <location>
        <begin position="22"/>
        <end position="55"/>
    </location>
</feature>
<evidence type="ECO:0000313" key="5">
    <source>
        <dbReference type="Proteomes" id="UP000596276"/>
    </source>
</evidence>
<organism evidence="4 5">
    <name type="scientific">Aspergillus flavus (strain ATCC 200026 / FGSC A1120 / IAM 13836 / NRRL 3357 / JCM 12722 / SRRC 167)</name>
    <dbReference type="NCBI Taxonomy" id="332952"/>
    <lineage>
        <taxon>Eukaryota</taxon>
        <taxon>Fungi</taxon>
        <taxon>Dikarya</taxon>
        <taxon>Ascomycota</taxon>
        <taxon>Pezizomycotina</taxon>
        <taxon>Eurotiomycetes</taxon>
        <taxon>Eurotiomycetidae</taxon>
        <taxon>Eurotiales</taxon>
        <taxon>Aspergillaceae</taxon>
        <taxon>Aspergillus</taxon>
        <taxon>Aspergillus subgen. Circumdati</taxon>
    </lineage>
</organism>
<dbReference type="InterPro" id="IPR036770">
    <property type="entry name" value="Ankyrin_rpt-contain_sf"/>
</dbReference>
<dbReference type="PANTHER" id="PTHR24189">
    <property type="entry name" value="MYOTROPHIN"/>
    <property type="match status" value="1"/>
</dbReference>
<dbReference type="EMBL" id="CP044616">
    <property type="protein sequence ID" value="QRD93100.1"/>
    <property type="molecule type" value="Genomic_DNA"/>
</dbReference>
<evidence type="ECO:0000256" key="2">
    <source>
        <dbReference type="ARBA" id="ARBA00023043"/>
    </source>
</evidence>
<name>A0A7U2R3E4_ASPFN</name>
<dbReference type="PANTHER" id="PTHR24189:SF50">
    <property type="entry name" value="ANKYRIN REPEAT AND SOCS BOX PROTEIN 2"/>
    <property type="match status" value="1"/>
</dbReference>
<dbReference type="PROSITE" id="PS50088">
    <property type="entry name" value="ANK_REPEAT"/>
    <property type="match status" value="1"/>
</dbReference>
<evidence type="ECO:0000256" key="3">
    <source>
        <dbReference type="PROSITE-ProRule" id="PRU00023"/>
    </source>
</evidence>
<evidence type="ECO:0000313" key="4">
    <source>
        <dbReference type="EMBL" id="QRD93100.1"/>
    </source>
</evidence>
<reference evidence="5" key="1">
    <citation type="journal article" date="2021" name="G3 (Bethesda)">
        <title>Chromosome assembled and annotated genome sequence of Aspergillus flavus NRRL 3357.</title>
        <authorList>
            <person name="Skerker J.M."/>
            <person name="Pianalto K.M."/>
            <person name="Mondo S.J."/>
            <person name="Yang K."/>
            <person name="Arkin A.P."/>
            <person name="Keller N.P."/>
            <person name="Grigoriev I.V."/>
            <person name="Louise Glass N.L."/>
        </authorList>
    </citation>
    <scope>NUCLEOTIDE SEQUENCE [LARGE SCALE GENOMIC DNA]</scope>
    <source>
        <strain evidence="5">ATCC 200026 / FGSC A1120 / IAM 13836 / NRRL 3357 / JCM 12722 / SRRC 167</strain>
    </source>
</reference>
<dbReference type="VEuPathDB" id="FungiDB:AFLA_013302"/>
<gene>
    <name evidence="4" type="ORF">F9C07_13117</name>
</gene>
<dbReference type="SUPFAM" id="SSF48403">
    <property type="entry name" value="Ankyrin repeat"/>
    <property type="match status" value="1"/>
</dbReference>
<dbReference type="Pfam" id="PF12796">
    <property type="entry name" value="Ank_2"/>
    <property type="match status" value="1"/>
</dbReference>
<dbReference type="VEuPathDB" id="FungiDB:F9C07_13117"/>
<dbReference type="AlphaFoldDB" id="A0A7U2R3E4"/>
<dbReference type="Proteomes" id="UP000596276">
    <property type="component" value="Chromosome 8"/>
</dbReference>